<protein>
    <submittedName>
        <fullName evidence="1">Uncharacterized protein</fullName>
    </submittedName>
</protein>
<proteinExistence type="predicted"/>
<evidence type="ECO:0000313" key="1">
    <source>
        <dbReference type="EMBL" id="KAA8573042.1"/>
    </source>
</evidence>
<dbReference type="EMBL" id="VICG01000004">
    <property type="protein sequence ID" value="KAA8573042.1"/>
    <property type="molecule type" value="Genomic_DNA"/>
</dbReference>
<keyword evidence="2" id="KW-1185">Reference proteome</keyword>
<evidence type="ECO:0000313" key="2">
    <source>
        <dbReference type="Proteomes" id="UP000322873"/>
    </source>
</evidence>
<dbReference type="Proteomes" id="UP000322873">
    <property type="component" value="Unassembled WGS sequence"/>
</dbReference>
<dbReference type="AlphaFoldDB" id="A0A5M9JZA0"/>
<accession>A0A5M9JZA0</accession>
<comment type="caution">
    <text evidence="1">The sequence shown here is derived from an EMBL/GenBank/DDBJ whole genome shotgun (WGS) entry which is preliminary data.</text>
</comment>
<organism evidence="1 2">
    <name type="scientific">Monilinia fructicola</name>
    <name type="common">Brown rot fungus</name>
    <name type="synonym">Ciboria fructicola</name>
    <dbReference type="NCBI Taxonomy" id="38448"/>
    <lineage>
        <taxon>Eukaryota</taxon>
        <taxon>Fungi</taxon>
        <taxon>Dikarya</taxon>
        <taxon>Ascomycota</taxon>
        <taxon>Pezizomycotina</taxon>
        <taxon>Leotiomycetes</taxon>
        <taxon>Helotiales</taxon>
        <taxon>Sclerotiniaceae</taxon>
        <taxon>Monilinia</taxon>
    </lineage>
</organism>
<sequence length="83" mass="9578">MLISIDVKRMFNWCWESLQSQKYPLSPYYDIPSHQRNPLGSQTCQFVQVARLKTAKGPKVTPSILNLKISLLERNSPEGHSEF</sequence>
<reference evidence="1 2" key="1">
    <citation type="submission" date="2019-06" db="EMBL/GenBank/DDBJ databases">
        <title>Genome Sequence of the Brown Rot Fungal Pathogen Monilinia fructicola.</title>
        <authorList>
            <person name="De Miccolis Angelini R.M."/>
            <person name="Landi L."/>
            <person name="Abate D."/>
            <person name="Pollastro S."/>
            <person name="Romanazzi G."/>
            <person name="Faretra F."/>
        </authorList>
    </citation>
    <scope>NUCLEOTIDE SEQUENCE [LARGE SCALE GENOMIC DNA]</scope>
    <source>
        <strain evidence="1 2">Mfrc123</strain>
    </source>
</reference>
<name>A0A5M9JZA0_MONFR</name>
<gene>
    <name evidence="1" type="ORF">EYC84_003580</name>
</gene>